<proteinExistence type="predicted"/>
<feature type="region of interest" description="Disordered" evidence="1">
    <location>
        <begin position="108"/>
        <end position="146"/>
    </location>
</feature>
<dbReference type="EMBL" id="VXIS01000188">
    <property type="protein sequence ID" value="KAA8898270.1"/>
    <property type="molecule type" value="Genomic_DNA"/>
</dbReference>
<evidence type="ECO:0000256" key="1">
    <source>
        <dbReference type="SAM" id="MobiDB-lite"/>
    </source>
</evidence>
<reference evidence="2 3" key="1">
    <citation type="submission" date="2019-09" db="EMBL/GenBank/DDBJ databases">
        <title>Draft genome of the ectomycorrhizal ascomycete Sphaerosporella brunnea.</title>
        <authorList>
            <consortium name="DOE Joint Genome Institute"/>
            <person name="Benucci G.M."/>
            <person name="Marozzi G."/>
            <person name="Antonielli L."/>
            <person name="Sanchez S."/>
            <person name="Marco P."/>
            <person name="Wang X."/>
            <person name="Falini L.B."/>
            <person name="Barry K."/>
            <person name="Haridas S."/>
            <person name="Lipzen A."/>
            <person name="Labutti K."/>
            <person name="Grigoriev I.V."/>
            <person name="Murat C."/>
            <person name="Martin F."/>
            <person name="Albertini E."/>
            <person name="Donnini D."/>
            <person name="Bonito G."/>
        </authorList>
    </citation>
    <scope>NUCLEOTIDE SEQUENCE [LARGE SCALE GENOMIC DNA]</scope>
    <source>
        <strain evidence="2 3">Sb_GMNB300</strain>
    </source>
</reference>
<feature type="compositionally biased region" description="Acidic residues" evidence="1">
    <location>
        <begin position="112"/>
        <end position="146"/>
    </location>
</feature>
<name>A0A5J5EN48_9PEZI</name>
<feature type="compositionally biased region" description="Pro residues" evidence="1">
    <location>
        <begin position="1"/>
        <end position="11"/>
    </location>
</feature>
<dbReference type="Proteomes" id="UP000326924">
    <property type="component" value="Unassembled WGS sequence"/>
</dbReference>
<comment type="caution">
    <text evidence="2">The sequence shown here is derived from an EMBL/GenBank/DDBJ whole genome shotgun (WGS) entry which is preliminary data.</text>
</comment>
<evidence type="ECO:0000313" key="3">
    <source>
        <dbReference type="Proteomes" id="UP000326924"/>
    </source>
</evidence>
<accession>A0A5J5EN48</accession>
<organism evidence="2 3">
    <name type="scientific">Sphaerosporella brunnea</name>
    <dbReference type="NCBI Taxonomy" id="1250544"/>
    <lineage>
        <taxon>Eukaryota</taxon>
        <taxon>Fungi</taxon>
        <taxon>Dikarya</taxon>
        <taxon>Ascomycota</taxon>
        <taxon>Pezizomycotina</taxon>
        <taxon>Pezizomycetes</taxon>
        <taxon>Pezizales</taxon>
        <taxon>Pyronemataceae</taxon>
        <taxon>Sphaerosporella</taxon>
    </lineage>
</organism>
<dbReference type="AlphaFoldDB" id="A0A5J5EN48"/>
<protein>
    <submittedName>
        <fullName evidence="2">Uncharacterized protein</fullName>
    </submittedName>
</protein>
<keyword evidence="3" id="KW-1185">Reference proteome</keyword>
<evidence type="ECO:0000313" key="2">
    <source>
        <dbReference type="EMBL" id="KAA8898270.1"/>
    </source>
</evidence>
<gene>
    <name evidence="2" type="ORF">FN846DRAFT_1023586</name>
</gene>
<sequence>MAPTPPPPSTPARPIAAAASHESSPLSSVPPTPEVSAAKTPRALRPKATKVAKARAYQHLFLSAACGGRSRRADPRNVPADIRQVAIEVILDVPPGLEYIKWPEAIKVSIPGEEDSEEEEESEEEDSEEEEEDSEEEGDDEESQEE</sequence>
<dbReference type="InParanoid" id="A0A5J5EN48"/>
<feature type="region of interest" description="Disordered" evidence="1">
    <location>
        <begin position="1"/>
        <end position="50"/>
    </location>
</feature>